<dbReference type="RefSeq" id="WP_118845471.1">
    <property type="nucleotide sequence ID" value="NZ_CP032092.1"/>
</dbReference>
<accession>A0AAD0S400</accession>
<evidence type="ECO:0000313" key="2">
    <source>
        <dbReference type="Proteomes" id="UP000264605"/>
    </source>
</evidence>
<name>A0AAD0S400_9GAMM</name>
<protein>
    <submittedName>
        <fullName evidence="1">Uncharacterized protein</fullName>
    </submittedName>
</protein>
<sequence length="86" mass="9598">MLSVNDAAEFMLENGGYFTAKKLAKHFDVSTRRASSWLGVIKSDVKYRTANWGESVKLLGIGSRTICMSQLQNNALLFKRPSILIC</sequence>
<reference evidence="1 2" key="1">
    <citation type="submission" date="2018-08" db="EMBL/GenBank/DDBJ databases">
        <title>Draft genome sequence of Pseudoalteromonas donghaensis HJ51.</title>
        <authorList>
            <person name="Oh J."/>
            <person name="Roh D."/>
        </authorList>
    </citation>
    <scope>NUCLEOTIDE SEQUENCE [LARGE SCALE GENOMIC DNA]</scope>
    <source>
        <strain evidence="1 2">HJ51</strain>
        <plasmid evidence="1 2">unnamed2</plasmid>
    </source>
</reference>
<dbReference type="GeneID" id="99507832"/>
<gene>
    <name evidence="1" type="ORF">D0907_20340</name>
</gene>
<keyword evidence="1" id="KW-0614">Plasmid</keyword>
<proteinExistence type="predicted"/>
<dbReference type="Proteomes" id="UP000264605">
    <property type="component" value="Plasmid unnamed2"/>
</dbReference>
<dbReference type="KEGG" id="pdj:D0907_20340"/>
<geneLocation type="plasmid" evidence="1 2">
    <name>unnamed2</name>
</geneLocation>
<organism evidence="1 2">
    <name type="scientific">Pseudoalteromonas lipolytica</name>
    <dbReference type="NCBI Taxonomy" id="570156"/>
    <lineage>
        <taxon>Bacteria</taxon>
        <taxon>Pseudomonadati</taxon>
        <taxon>Pseudomonadota</taxon>
        <taxon>Gammaproteobacteria</taxon>
        <taxon>Alteromonadales</taxon>
        <taxon>Pseudoalteromonadaceae</taxon>
        <taxon>Pseudoalteromonas</taxon>
    </lineage>
</organism>
<dbReference type="EMBL" id="CP032092">
    <property type="protein sequence ID" value="AXV67682.1"/>
    <property type="molecule type" value="Genomic_DNA"/>
</dbReference>
<evidence type="ECO:0000313" key="1">
    <source>
        <dbReference type="EMBL" id="AXV67682.1"/>
    </source>
</evidence>
<dbReference type="AlphaFoldDB" id="A0AAD0S400"/>